<dbReference type="PRINTS" id="PR01438">
    <property type="entry name" value="UNVRSLSTRESS"/>
</dbReference>
<organism evidence="4 5">
    <name type="scientific">Spirilliplanes yamanashiensis</name>
    <dbReference type="NCBI Taxonomy" id="42233"/>
    <lineage>
        <taxon>Bacteria</taxon>
        <taxon>Bacillati</taxon>
        <taxon>Actinomycetota</taxon>
        <taxon>Actinomycetes</taxon>
        <taxon>Micromonosporales</taxon>
        <taxon>Micromonosporaceae</taxon>
        <taxon>Spirilliplanes</taxon>
    </lineage>
</organism>
<feature type="domain" description="UspA" evidence="3">
    <location>
        <begin position="257"/>
        <end position="320"/>
    </location>
</feature>
<dbReference type="PANTHER" id="PTHR46268:SF6">
    <property type="entry name" value="UNIVERSAL STRESS PROTEIN UP12"/>
    <property type="match status" value="1"/>
</dbReference>
<feature type="domain" description="UspA" evidence="3">
    <location>
        <begin position="206"/>
        <end position="254"/>
    </location>
</feature>
<dbReference type="Gene3D" id="3.40.50.620">
    <property type="entry name" value="HUPs"/>
    <property type="match status" value="2"/>
</dbReference>
<dbReference type="SUPFAM" id="SSF52402">
    <property type="entry name" value="Adenine nucleotide alpha hydrolases-like"/>
    <property type="match status" value="2"/>
</dbReference>
<evidence type="ECO:0000313" key="5">
    <source>
        <dbReference type="Proteomes" id="UP000652013"/>
    </source>
</evidence>
<evidence type="ECO:0000313" key="4">
    <source>
        <dbReference type="EMBL" id="GIJ06728.1"/>
    </source>
</evidence>
<name>A0A8J3YFI5_9ACTN</name>
<dbReference type="EMBL" id="BOOY01000046">
    <property type="protein sequence ID" value="GIJ06728.1"/>
    <property type="molecule type" value="Genomic_DNA"/>
</dbReference>
<dbReference type="Proteomes" id="UP000652013">
    <property type="component" value="Unassembled WGS sequence"/>
</dbReference>
<feature type="compositionally biased region" description="Basic and acidic residues" evidence="2">
    <location>
        <begin position="1"/>
        <end position="15"/>
    </location>
</feature>
<evidence type="ECO:0000259" key="3">
    <source>
        <dbReference type="Pfam" id="PF00582"/>
    </source>
</evidence>
<comment type="caution">
    <text evidence="4">The sequence shown here is derived from an EMBL/GenBank/DDBJ whole genome shotgun (WGS) entry which is preliminary data.</text>
</comment>
<dbReference type="PANTHER" id="PTHR46268">
    <property type="entry name" value="STRESS RESPONSE PROTEIN NHAX"/>
    <property type="match status" value="1"/>
</dbReference>
<sequence>MTDIERERIEQEARRRAGAGGPPTRYGEVVNRYLGVAGYTATAPHRITPAAHPTGSAPPAVPPTVPPSARTVVVGVDDSPASFVAVDHAAIEAELRGWDLRLLHVQHGGGSARRDRGAALLTEFTDRVHARSRTVAVAGRLVVGAPATTLLAEAHGAGLVVVGSRHGAVGAAFGRTVGARIAADHDGPVLVVRVPGWPPGPEFASRPVVVGVDDSPDSTPAVEFALAEARARECDVVMLHATGEAPAADEPAGRLADADGVRVHHRRVPGTAVAALVAASDRAAAVVLGRRGRGSRAGAAPLGSVSRALVQRAHCPVFLVG</sequence>
<dbReference type="CDD" id="cd00293">
    <property type="entry name" value="USP-like"/>
    <property type="match status" value="2"/>
</dbReference>
<dbReference type="AlphaFoldDB" id="A0A8J3YFI5"/>
<comment type="similarity">
    <text evidence="1">Belongs to the universal stress protein A family.</text>
</comment>
<dbReference type="RefSeq" id="WP_203941894.1">
    <property type="nucleotide sequence ID" value="NZ_BAAAGJ010000008.1"/>
</dbReference>
<evidence type="ECO:0000256" key="1">
    <source>
        <dbReference type="ARBA" id="ARBA00008791"/>
    </source>
</evidence>
<protein>
    <recommendedName>
        <fullName evidence="3">UspA domain-containing protein</fullName>
    </recommendedName>
</protein>
<dbReference type="Pfam" id="PF00582">
    <property type="entry name" value="Usp"/>
    <property type="match status" value="3"/>
</dbReference>
<reference evidence="4" key="1">
    <citation type="submission" date="2021-01" db="EMBL/GenBank/DDBJ databases">
        <title>Whole genome shotgun sequence of Spirilliplanes yamanashiensis NBRC 15828.</title>
        <authorList>
            <person name="Komaki H."/>
            <person name="Tamura T."/>
        </authorList>
    </citation>
    <scope>NUCLEOTIDE SEQUENCE</scope>
    <source>
        <strain evidence="4">NBRC 15828</strain>
    </source>
</reference>
<dbReference type="InterPro" id="IPR014729">
    <property type="entry name" value="Rossmann-like_a/b/a_fold"/>
</dbReference>
<accession>A0A8J3YFI5</accession>
<evidence type="ECO:0000256" key="2">
    <source>
        <dbReference type="SAM" id="MobiDB-lite"/>
    </source>
</evidence>
<dbReference type="InterPro" id="IPR006015">
    <property type="entry name" value="Universal_stress_UspA"/>
</dbReference>
<feature type="region of interest" description="Disordered" evidence="2">
    <location>
        <begin position="1"/>
        <end position="25"/>
    </location>
</feature>
<proteinExistence type="inferred from homology"/>
<feature type="domain" description="UspA" evidence="3">
    <location>
        <begin position="70"/>
        <end position="193"/>
    </location>
</feature>
<keyword evidence="5" id="KW-1185">Reference proteome</keyword>
<gene>
    <name evidence="4" type="ORF">Sya03_60800</name>
</gene>
<dbReference type="InterPro" id="IPR006016">
    <property type="entry name" value="UspA"/>
</dbReference>